<protein>
    <submittedName>
        <fullName evidence="3">Uncharacterized protein</fullName>
    </submittedName>
</protein>
<dbReference type="AlphaFoldDB" id="G0NPA9"/>
<name>G0NPA9_CAEBE</name>
<dbReference type="EMBL" id="GL379920">
    <property type="protein sequence ID" value="EGT35251.1"/>
    <property type="molecule type" value="Genomic_DNA"/>
</dbReference>
<keyword evidence="2" id="KW-0812">Transmembrane</keyword>
<dbReference type="Proteomes" id="UP000008068">
    <property type="component" value="Unassembled WGS sequence"/>
</dbReference>
<gene>
    <name evidence="3" type="ORF">CAEBREN_18638</name>
</gene>
<evidence type="ECO:0000313" key="3">
    <source>
        <dbReference type="EMBL" id="EGT35251.1"/>
    </source>
</evidence>
<evidence type="ECO:0000256" key="1">
    <source>
        <dbReference type="SAM" id="MobiDB-lite"/>
    </source>
</evidence>
<feature type="compositionally biased region" description="Basic residues" evidence="1">
    <location>
        <begin position="62"/>
        <end position="86"/>
    </location>
</feature>
<keyword evidence="4" id="KW-1185">Reference proteome</keyword>
<accession>G0NPA9</accession>
<sequence length="86" mass="10183">MDFDSFQCHPEDYERFEQIHNAMFLVVSTIWVLWMYFRGGYEVEVMEEVNMERAERAVAVAKKNKKSKKSTAKKGKKNGGRKKNKF</sequence>
<feature type="region of interest" description="Disordered" evidence="1">
    <location>
        <begin position="60"/>
        <end position="86"/>
    </location>
</feature>
<organism evidence="4">
    <name type="scientific">Caenorhabditis brenneri</name>
    <name type="common">Nematode worm</name>
    <dbReference type="NCBI Taxonomy" id="135651"/>
    <lineage>
        <taxon>Eukaryota</taxon>
        <taxon>Metazoa</taxon>
        <taxon>Ecdysozoa</taxon>
        <taxon>Nematoda</taxon>
        <taxon>Chromadorea</taxon>
        <taxon>Rhabditida</taxon>
        <taxon>Rhabditina</taxon>
        <taxon>Rhabditomorpha</taxon>
        <taxon>Rhabditoidea</taxon>
        <taxon>Rhabditidae</taxon>
        <taxon>Peloderinae</taxon>
        <taxon>Caenorhabditis</taxon>
    </lineage>
</organism>
<dbReference type="InParanoid" id="G0NPA9"/>
<keyword evidence="2" id="KW-0472">Membrane</keyword>
<proteinExistence type="predicted"/>
<reference evidence="4" key="1">
    <citation type="submission" date="2011-07" db="EMBL/GenBank/DDBJ databases">
        <authorList>
            <consortium name="Caenorhabditis brenneri Sequencing and Analysis Consortium"/>
            <person name="Wilson R.K."/>
        </authorList>
    </citation>
    <scope>NUCLEOTIDE SEQUENCE [LARGE SCALE GENOMIC DNA]</scope>
    <source>
        <strain evidence="4">PB2801</strain>
    </source>
</reference>
<evidence type="ECO:0000313" key="4">
    <source>
        <dbReference type="Proteomes" id="UP000008068"/>
    </source>
</evidence>
<dbReference type="HOGENOM" id="CLU_2499882_0_0_1"/>
<evidence type="ECO:0000256" key="2">
    <source>
        <dbReference type="SAM" id="Phobius"/>
    </source>
</evidence>
<keyword evidence="2" id="KW-1133">Transmembrane helix</keyword>
<feature type="transmembrane region" description="Helical" evidence="2">
    <location>
        <begin position="19"/>
        <end position="37"/>
    </location>
</feature>